<dbReference type="InterPro" id="IPR009915">
    <property type="entry name" value="NnrU_dom"/>
</dbReference>
<name>A0A160JHF8_9PROT</name>
<dbReference type="OrthoDB" id="5293641at2"/>
<feature type="transmembrane region" description="Helical" evidence="5">
    <location>
        <begin position="136"/>
        <end position="151"/>
    </location>
</feature>
<organism evidence="7 8">
    <name type="scientific">Azospirillum humicireducens</name>
    <dbReference type="NCBI Taxonomy" id="1226968"/>
    <lineage>
        <taxon>Bacteria</taxon>
        <taxon>Pseudomonadati</taxon>
        <taxon>Pseudomonadota</taxon>
        <taxon>Alphaproteobacteria</taxon>
        <taxon>Rhodospirillales</taxon>
        <taxon>Azospirillaceae</taxon>
        <taxon>Azospirillum</taxon>
    </lineage>
</organism>
<feature type="transmembrane region" description="Helical" evidence="5">
    <location>
        <begin position="200"/>
        <end position="222"/>
    </location>
</feature>
<dbReference type="Proteomes" id="UP000077405">
    <property type="component" value="Chromosome"/>
</dbReference>
<keyword evidence="3 5" id="KW-1133">Transmembrane helix</keyword>
<dbReference type="RefSeq" id="WP_063635290.1">
    <property type="nucleotide sequence ID" value="NZ_CP015285.1"/>
</dbReference>
<dbReference type="Pfam" id="PF07298">
    <property type="entry name" value="NnrU"/>
    <property type="match status" value="1"/>
</dbReference>
<dbReference type="GO" id="GO:0016020">
    <property type="term" value="C:membrane"/>
    <property type="evidence" value="ECO:0007669"/>
    <property type="project" value="UniProtKB-SubCell"/>
</dbReference>
<evidence type="ECO:0000256" key="2">
    <source>
        <dbReference type="ARBA" id="ARBA00022692"/>
    </source>
</evidence>
<feature type="domain" description="NnrU" evidence="6">
    <location>
        <begin position="5"/>
        <end position="218"/>
    </location>
</feature>
<feature type="transmembrane region" description="Helical" evidence="5">
    <location>
        <begin position="68"/>
        <end position="91"/>
    </location>
</feature>
<evidence type="ECO:0000256" key="5">
    <source>
        <dbReference type="SAM" id="Phobius"/>
    </source>
</evidence>
<sequence>MTASLALAAALLFFSHALPSWPGVRPALIARLGRGGFVTMHSVGSLLTLTLFVLAYRAADGGEVLFTPFGWAAPLVAAVMPVVFLLLVARITTRFGSQGAPNPPRGIYRLTRAPGSLALLLWACAHLNATGDGRRVLLFGTMAAIALFALVKNEIVLGRSPAGRAFRAETSLLPLAGPQGVRGALTGLAEMGPARLAGGLAAYGGMLLLHPWLFGVDPLYWVG</sequence>
<comment type="subcellular location">
    <subcellularLocation>
        <location evidence="1">Membrane</location>
        <topology evidence="1">Multi-pass membrane protein</topology>
    </subcellularLocation>
</comment>
<evidence type="ECO:0000259" key="6">
    <source>
        <dbReference type="Pfam" id="PF07298"/>
    </source>
</evidence>
<evidence type="ECO:0000256" key="3">
    <source>
        <dbReference type="ARBA" id="ARBA00022989"/>
    </source>
</evidence>
<reference evidence="7 8" key="1">
    <citation type="journal article" date="2013" name="Int. J. Syst. Evol. Microbiol.">
        <title>Azospirillum humicireducens sp. nov., a nitrogen-fixing bacterium isolated from a microbial fuel cell.</title>
        <authorList>
            <person name="Zhou S."/>
            <person name="Han L."/>
            <person name="Wang Y."/>
            <person name="Yang G."/>
            <person name="Zhuang L."/>
            <person name="Hu P."/>
        </authorList>
    </citation>
    <scope>NUCLEOTIDE SEQUENCE [LARGE SCALE GENOMIC DNA]</scope>
    <source>
        <strain evidence="7 8">SgZ-5</strain>
    </source>
</reference>
<evidence type="ECO:0000256" key="4">
    <source>
        <dbReference type="ARBA" id="ARBA00023136"/>
    </source>
</evidence>
<dbReference type="EMBL" id="CP015285">
    <property type="protein sequence ID" value="ANC92224.1"/>
    <property type="molecule type" value="Genomic_DNA"/>
</dbReference>
<gene>
    <name evidence="7" type="ORF">A6A40_10100</name>
</gene>
<dbReference type="KEGG" id="ahu:A6A40_10100"/>
<feature type="transmembrane region" description="Helical" evidence="5">
    <location>
        <begin position="36"/>
        <end position="56"/>
    </location>
</feature>
<proteinExistence type="predicted"/>
<dbReference type="STRING" id="1226968.A6A40_10100"/>
<dbReference type="AlphaFoldDB" id="A0A160JHF8"/>
<evidence type="ECO:0000313" key="8">
    <source>
        <dbReference type="Proteomes" id="UP000077405"/>
    </source>
</evidence>
<evidence type="ECO:0000256" key="1">
    <source>
        <dbReference type="ARBA" id="ARBA00004141"/>
    </source>
</evidence>
<evidence type="ECO:0000313" key="7">
    <source>
        <dbReference type="EMBL" id="ANC92224.1"/>
    </source>
</evidence>
<keyword evidence="8" id="KW-1185">Reference proteome</keyword>
<accession>A0A160JHF8</accession>
<keyword evidence="2 5" id="KW-0812">Transmembrane</keyword>
<keyword evidence="4 5" id="KW-0472">Membrane</keyword>
<protein>
    <recommendedName>
        <fullName evidence="6">NnrU domain-containing protein</fullName>
    </recommendedName>
</protein>